<dbReference type="Pfam" id="PF11001">
    <property type="entry name" value="AFUB_07903_YDR124W_hel"/>
    <property type="match status" value="1"/>
</dbReference>
<evidence type="ECO:0000256" key="1">
    <source>
        <dbReference type="SAM" id="MobiDB-lite"/>
    </source>
</evidence>
<dbReference type="OrthoDB" id="5338458at2759"/>
<feature type="region of interest" description="Disordered" evidence="1">
    <location>
        <begin position="164"/>
        <end position="243"/>
    </location>
</feature>
<organism evidence="3 4">
    <name type="scientific">Periconia macrospinosa</name>
    <dbReference type="NCBI Taxonomy" id="97972"/>
    <lineage>
        <taxon>Eukaryota</taxon>
        <taxon>Fungi</taxon>
        <taxon>Dikarya</taxon>
        <taxon>Ascomycota</taxon>
        <taxon>Pezizomycotina</taxon>
        <taxon>Dothideomycetes</taxon>
        <taxon>Pleosporomycetidae</taxon>
        <taxon>Pleosporales</taxon>
        <taxon>Massarineae</taxon>
        <taxon>Periconiaceae</taxon>
        <taxon>Periconia</taxon>
    </lineage>
</organism>
<proteinExistence type="predicted"/>
<protein>
    <recommendedName>
        <fullName evidence="2">Subtelomeric hrmA-associated cluster protein AFUB-079030/YDR124W-like helical bundle domain-containing protein</fullName>
    </recommendedName>
</protein>
<feature type="domain" description="Subtelomeric hrmA-associated cluster protein AFUB-079030/YDR124W-like helical bundle" evidence="2">
    <location>
        <begin position="4"/>
        <end position="134"/>
    </location>
</feature>
<dbReference type="InterPro" id="IPR021264">
    <property type="entry name" value="AFUB_079030/YDR124W-like"/>
</dbReference>
<dbReference type="InterPro" id="IPR047092">
    <property type="entry name" value="AFUB_07903/YDR124W-like_hel"/>
</dbReference>
<evidence type="ECO:0000313" key="3">
    <source>
        <dbReference type="EMBL" id="PVI07584.1"/>
    </source>
</evidence>
<gene>
    <name evidence="3" type="ORF">DM02DRAFT_284072</name>
</gene>
<dbReference type="PANTHER" id="PTHR36102:SF1">
    <property type="entry name" value="YDR124W-LIKE HELICAL BUNDLE DOMAIN-CONTAINING PROTEIN"/>
    <property type="match status" value="1"/>
</dbReference>
<sequence length="352" mass="39031">MKPLRQIVTAWVKRLAPQRNNSYGRYDKRITPALNPGCRCPPWWPSNAPYNEPSHLKSQYLIPLAINIMMVHCNTHTNTNRTRSWISELKEDADYIVGTTPVETFSSSTELEFNESMKTRAQDEVLHSLFDVAKSYEDYCTKVRWYESAGKEYPGPAKTIYWRQIPKPQRGPSKKRKCACQEQPAPEAPGSDTEGDEESEYSSSFNIAGPNQGDGEAAFTSSSPIADQIQSGTCSPGSVETLPSSINQSMAHLQFSSHLDVDCKPMVPAVPESLLNVTSTCEANNYTRGATHAAFTGGGPCQFDSDPSVLAFQSFPGFYHPHAPRTPLYPIIPSQPYDGLDMYGYTGYPYGS</sequence>
<dbReference type="AlphaFoldDB" id="A0A2V1ED27"/>
<feature type="compositionally biased region" description="Polar residues" evidence="1">
    <location>
        <begin position="219"/>
        <end position="243"/>
    </location>
</feature>
<reference evidence="3 4" key="1">
    <citation type="journal article" date="2018" name="Sci. Rep.">
        <title>Comparative genomics provides insights into the lifestyle and reveals functional heterogeneity of dark septate endophytic fungi.</title>
        <authorList>
            <person name="Knapp D.G."/>
            <person name="Nemeth J.B."/>
            <person name="Barry K."/>
            <person name="Hainaut M."/>
            <person name="Henrissat B."/>
            <person name="Johnson J."/>
            <person name="Kuo A."/>
            <person name="Lim J.H.P."/>
            <person name="Lipzen A."/>
            <person name="Nolan M."/>
            <person name="Ohm R.A."/>
            <person name="Tamas L."/>
            <person name="Grigoriev I.V."/>
            <person name="Spatafora J.W."/>
            <person name="Nagy L.G."/>
            <person name="Kovacs G.M."/>
        </authorList>
    </citation>
    <scope>NUCLEOTIDE SEQUENCE [LARGE SCALE GENOMIC DNA]</scope>
    <source>
        <strain evidence="3 4">DSE2036</strain>
    </source>
</reference>
<evidence type="ECO:0000313" key="4">
    <source>
        <dbReference type="Proteomes" id="UP000244855"/>
    </source>
</evidence>
<dbReference type="Proteomes" id="UP000244855">
    <property type="component" value="Unassembled WGS sequence"/>
</dbReference>
<name>A0A2V1ED27_9PLEO</name>
<accession>A0A2V1ED27</accession>
<dbReference type="STRING" id="97972.A0A2V1ED27"/>
<dbReference type="PANTHER" id="PTHR36102">
    <property type="entry name" value="CHROMOSOME 10, WHOLE GENOME SHOTGUN SEQUENCE"/>
    <property type="match status" value="1"/>
</dbReference>
<evidence type="ECO:0000259" key="2">
    <source>
        <dbReference type="Pfam" id="PF11001"/>
    </source>
</evidence>
<keyword evidence="4" id="KW-1185">Reference proteome</keyword>
<dbReference type="EMBL" id="KZ805303">
    <property type="protein sequence ID" value="PVI07584.1"/>
    <property type="molecule type" value="Genomic_DNA"/>
</dbReference>